<evidence type="ECO:0000313" key="2">
    <source>
        <dbReference type="Proteomes" id="UP000245880"/>
    </source>
</evidence>
<evidence type="ECO:0000313" key="1">
    <source>
        <dbReference type="EMBL" id="PWJ59222.1"/>
    </source>
</evidence>
<comment type="caution">
    <text evidence="1">The sequence shown here is derived from an EMBL/GenBank/DDBJ whole genome shotgun (WGS) entry which is preliminary data.</text>
</comment>
<dbReference type="EMBL" id="QGDT01000002">
    <property type="protein sequence ID" value="PWJ59222.1"/>
    <property type="molecule type" value="Genomic_DNA"/>
</dbReference>
<dbReference type="Proteomes" id="UP000245880">
    <property type="component" value="Unassembled WGS sequence"/>
</dbReference>
<name>A0A316ANV2_9BACT</name>
<sequence length="235" mass="27341">MKRLTESWITEGLLDFEYKKYVLLAYLQHVEGQFNQARLYPHLTELKRHLSVCEHVKAQKDSMKAAFPRTITGINWQALELVYEQEVEDNPKLADIGFLIDYAIPQISKSLERGASVLEEVGDQLQISPVGIVPIRTEEGYLFFQRNSLRRIFVYQYQLALYNSRKERYVKLHYVDQVKVGLGSNVAQVKVSLTKKYKELPNPATYIIESKIDYPLQETMLPVAQRLLLRYLNLA</sequence>
<reference evidence="1 2" key="1">
    <citation type="submission" date="2018-03" db="EMBL/GenBank/DDBJ databases">
        <title>Genomic Encyclopedia of Archaeal and Bacterial Type Strains, Phase II (KMG-II): from individual species to whole genera.</title>
        <authorList>
            <person name="Goeker M."/>
        </authorList>
    </citation>
    <scope>NUCLEOTIDE SEQUENCE [LARGE SCALE GENOMIC DNA]</scope>
    <source>
        <strain evidence="1 2">DSM 100346</strain>
    </source>
</reference>
<dbReference type="AlphaFoldDB" id="A0A316ANV2"/>
<protein>
    <submittedName>
        <fullName evidence="1">Uncharacterized protein</fullName>
    </submittedName>
</protein>
<dbReference type="OrthoDB" id="1523307at2"/>
<accession>A0A316ANV2</accession>
<dbReference type="RefSeq" id="WP_109673128.1">
    <property type="nucleotide sequence ID" value="NZ_QGDT01000002.1"/>
</dbReference>
<organism evidence="1 2">
    <name type="scientific">Dyadobacter jejuensis</name>
    <dbReference type="NCBI Taxonomy" id="1082580"/>
    <lineage>
        <taxon>Bacteria</taxon>
        <taxon>Pseudomonadati</taxon>
        <taxon>Bacteroidota</taxon>
        <taxon>Cytophagia</taxon>
        <taxon>Cytophagales</taxon>
        <taxon>Spirosomataceae</taxon>
        <taxon>Dyadobacter</taxon>
    </lineage>
</organism>
<gene>
    <name evidence="1" type="ORF">CLV98_10254</name>
</gene>
<keyword evidence="2" id="KW-1185">Reference proteome</keyword>
<proteinExistence type="predicted"/>